<dbReference type="Proteomes" id="UP000236047">
    <property type="component" value="Unassembled WGS sequence"/>
</dbReference>
<reference evidence="3" key="1">
    <citation type="submission" date="2015-09" db="EMBL/GenBank/DDBJ databases">
        <authorList>
            <person name="Graham D.E."/>
            <person name="Mahan K.M."/>
            <person name="Klingeman D.M."/>
            <person name="Fida T."/>
            <person name="Giannone R.J."/>
            <person name="Hettich R.L."/>
            <person name="Parry R.J."/>
            <person name="Spain J.C."/>
        </authorList>
    </citation>
    <scope>NUCLEOTIDE SEQUENCE [LARGE SCALE GENOMIC DNA]</scope>
    <source>
        <strain evidence="3">JCM 4701</strain>
    </source>
</reference>
<dbReference type="RefSeq" id="WP_102923494.1">
    <property type="nucleotide sequence ID" value="NZ_LJSN01000002.1"/>
</dbReference>
<gene>
    <name evidence="2" type="ORF">AOB60_10145</name>
</gene>
<dbReference type="EMBL" id="LJSN01000002">
    <property type="protein sequence ID" value="PNE41083.1"/>
    <property type="molecule type" value="Genomic_DNA"/>
</dbReference>
<dbReference type="AlphaFoldDB" id="A0A2N8PJ83"/>
<evidence type="ECO:0000313" key="3">
    <source>
        <dbReference type="Proteomes" id="UP000236047"/>
    </source>
</evidence>
<keyword evidence="3" id="KW-1185">Reference proteome</keyword>
<feature type="region of interest" description="Disordered" evidence="1">
    <location>
        <begin position="1"/>
        <end position="22"/>
    </location>
</feature>
<evidence type="ECO:0000256" key="1">
    <source>
        <dbReference type="SAM" id="MobiDB-lite"/>
    </source>
</evidence>
<organism evidence="2 3">
    <name type="scientific">Streptomyces noursei</name>
    <name type="common">Streptomyces albulus</name>
    <dbReference type="NCBI Taxonomy" id="1971"/>
    <lineage>
        <taxon>Bacteria</taxon>
        <taxon>Bacillati</taxon>
        <taxon>Actinomycetota</taxon>
        <taxon>Actinomycetes</taxon>
        <taxon>Kitasatosporales</taxon>
        <taxon>Streptomycetaceae</taxon>
        <taxon>Streptomyces</taxon>
    </lineage>
</organism>
<proteinExistence type="predicted"/>
<protein>
    <submittedName>
        <fullName evidence="2">Uncharacterized protein</fullName>
    </submittedName>
</protein>
<accession>A0A2N8PJ83</accession>
<name>A0A2N8PJ83_STRNR</name>
<sequence length="145" mass="15363">MSKIARDEGPQFEGGARGAPATAARQLNLAEQRRQLVGRLYARGSANLDRIEAPEYVRAELLPNGRAVRMISDEPPAQDERHHPQAISSYLTSAARLAEIDAGTGTGEIRGMSTDLAKGLQAALVDADQADEEAGRATPAVSANT</sequence>
<evidence type="ECO:0000313" key="2">
    <source>
        <dbReference type="EMBL" id="PNE41083.1"/>
    </source>
</evidence>
<comment type="caution">
    <text evidence="2">The sequence shown here is derived from an EMBL/GenBank/DDBJ whole genome shotgun (WGS) entry which is preliminary data.</text>
</comment>